<reference evidence="1" key="1">
    <citation type="submission" date="2015-04" db="EMBL/GenBank/DDBJ databases">
        <title>The genome sequence of the plant pathogenic Rhizarian Plasmodiophora brassicae reveals insights in its biotrophic life cycle and the origin of chitin synthesis.</title>
        <authorList>
            <person name="Schwelm A."/>
            <person name="Fogelqvist J."/>
            <person name="Knaust A."/>
            <person name="Julke S."/>
            <person name="Lilja T."/>
            <person name="Dhandapani V."/>
            <person name="Bonilla-Rosso G."/>
            <person name="Karlsson M."/>
            <person name="Shevchenko A."/>
            <person name="Choi S.R."/>
            <person name="Kim H.G."/>
            <person name="Park J.Y."/>
            <person name="Lim Y.P."/>
            <person name="Ludwig-Muller J."/>
            <person name="Dixelius C."/>
        </authorList>
    </citation>
    <scope>NUCLEOTIDE SEQUENCE</scope>
    <source>
        <tissue evidence="1">Potato root galls</tissue>
    </source>
</reference>
<protein>
    <submittedName>
        <fullName evidence="1">Uncharacterized protein</fullName>
    </submittedName>
</protein>
<dbReference type="EMBL" id="HACM01001500">
    <property type="protein sequence ID" value="CRZ01942.1"/>
    <property type="molecule type" value="Transcribed_RNA"/>
</dbReference>
<accession>A0A0H5QJX6</accession>
<sequence length="104" mass="11749">MSSSAAESSFATRLIREPYRLFPECDLIAVVIVQRMLPSYAALSGSFVSCSSCTCPWTWSLSTRFSPRPPFSSRPLRDCLDPSAQHWLPTYASLYLSRPRLLQK</sequence>
<name>A0A0H5QJX6_9EUKA</name>
<dbReference type="AlphaFoldDB" id="A0A0H5QJX6"/>
<organism evidence="1">
    <name type="scientific">Spongospora subterranea</name>
    <dbReference type="NCBI Taxonomy" id="70186"/>
    <lineage>
        <taxon>Eukaryota</taxon>
        <taxon>Sar</taxon>
        <taxon>Rhizaria</taxon>
        <taxon>Endomyxa</taxon>
        <taxon>Phytomyxea</taxon>
        <taxon>Plasmodiophorida</taxon>
        <taxon>Plasmodiophoridae</taxon>
        <taxon>Spongospora</taxon>
    </lineage>
</organism>
<dbReference type="EMBL" id="HACM01001498">
    <property type="protein sequence ID" value="CRZ01940.1"/>
    <property type="molecule type" value="Transcribed_RNA"/>
</dbReference>
<evidence type="ECO:0000313" key="1">
    <source>
        <dbReference type="EMBL" id="CRZ01942.1"/>
    </source>
</evidence>
<proteinExistence type="predicted"/>